<gene>
    <name evidence="1" type="ORF">FB471_1366</name>
</gene>
<comment type="caution">
    <text evidence="1">The sequence shown here is derived from an EMBL/GenBank/DDBJ whole genome shotgun (WGS) entry which is preliminary data.</text>
</comment>
<sequence>MSGLAKRSLYRIQQGANVTLDSLIKISTSLGIDRVAYFLDEEVFRQVNAELAMLKELRQRNITSVRFREASAMALASATDYSELTELLTHIAQDVQRARSKVQPATASDHDAPERS</sequence>
<dbReference type="InterPro" id="IPR010982">
    <property type="entry name" value="Lambda_DNA-bd_dom_sf"/>
</dbReference>
<dbReference type="AlphaFoldDB" id="A0A542DF43"/>
<dbReference type="Gene3D" id="1.10.260.40">
    <property type="entry name" value="lambda repressor-like DNA-binding domains"/>
    <property type="match status" value="1"/>
</dbReference>
<accession>A0A542DF43</accession>
<organism evidence="1 2">
    <name type="scientific">Amycolatopsis cihanbeyliensis</name>
    <dbReference type="NCBI Taxonomy" id="1128664"/>
    <lineage>
        <taxon>Bacteria</taxon>
        <taxon>Bacillati</taxon>
        <taxon>Actinomycetota</taxon>
        <taxon>Actinomycetes</taxon>
        <taxon>Pseudonocardiales</taxon>
        <taxon>Pseudonocardiaceae</taxon>
        <taxon>Amycolatopsis</taxon>
    </lineage>
</organism>
<name>A0A542DF43_AMYCI</name>
<dbReference type="EMBL" id="VFML01000001">
    <property type="protein sequence ID" value="TQJ01663.1"/>
    <property type="molecule type" value="Genomic_DNA"/>
</dbReference>
<evidence type="ECO:0000313" key="2">
    <source>
        <dbReference type="Proteomes" id="UP000320876"/>
    </source>
</evidence>
<evidence type="ECO:0000313" key="1">
    <source>
        <dbReference type="EMBL" id="TQJ01663.1"/>
    </source>
</evidence>
<protein>
    <submittedName>
        <fullName evidence="1">Uncharacterized protein</fullName>
    </submittedName>
</protein>
<dbReference type="GO" id="GO:0003677">
    <property type="term" value="F:DNA binding"/>
    <property type="evidence" value="ECO:0007669"/>
    <property type="project" value="InterPro"/>
</dbReference>
<reference evidence="1 2" key="1">
    <citation type="submission" date="2019-06" db="EMBL/GenBank/DDBJ databases">
        <title>Sequencing the genomes of 1000 actinobacteria strains.</title>
        <authorList>
            <person name="Klenk H.-P."/>
        </authorList>
    </citation>
    <scope>NUCLEOTIDE SEQUENCE [LARGE SCALE GENOMIC DNA]</scope>
    <source>
        <strain evidence="1 2">DSM 45679</strain>
    </source>
</reference>
<dbReference type="Proteomes" id="UP000320876">
    <property type="component" value="Unassembled WGS sequence"/>
</dbReference>
<keyword evidence="2" id="KW-1185">Reference proteome</keyword>
<proteinExistence type="predicted"/>